<protein>
    <recommendedName>
        <fullName evidence="2">DUF6697 domain-containing protein</fullName>
    </recommendedName>
</protein>
<feature type="region of interest" description="Disordered" evidence="1">
    <location>
        <begin position="565"/>
        <end position="598"/>
    </location>
</feature>
<reference evidence="3" key="1">
    <citation type="submission" date="2023-08" db="EMBL/GenBank/DDBJ databases">
        <title>Black Yeasts Isolated from many extreme environments.</title>
        <authorList>
            <person name="Coleine C."/>
            <person name="Stajich J.E."/>
            <person name="Selbmann L."/>
        </authorList>
    </citation>
    <scope>NUCLEOTIDE SEQUENCE</scope>
    <source>
        <strain evidence="3">CCFEE 5810</strain>
    </source>
</reference>
<evidence type="ECO:0000259" key="2">
    <source>
        <dbReference type="Pfam" id="PF20411"/>
    </source>
</evidence>
<dbReference type="Proteomes" id="UP001310594">
    <property type="component" value="Unassembled WGS sequence"/>
</dbReference>
<organism evidence="3 4">
    <name type="scientific">Elasticomyces elasticus</name>
    <dbReference type="NCBI Taxonomy" id="574655"/>
    <lineage>
        <taxon>Eukaryota</taxon>
        <taxon>Fungi</taxon>
        <taxon>Dikarya</taxon>
        <taxon>Ascomycota</taxon>
        <taxon>Pezizomycotina</taxon>
        <taxon>Dothideomycetes</taxon>
        <taxon>Dothideomycetidae</taxon>
        <taxon>Mycosphaerellales</taxon>
        <taxon>Teratosphaeriaceae</taxon>
        <taxon>Elasticomyces</taxon>
    </lineage>
</organism>
<comment type="caution">
    <text evidence="3">The sequence shown here is derived from an EMBL/GenBank/DDBJ whole genome shotgun (WGS) entry which is preliminary data.</text>
</comment>
<accession>A0AAN7WBL0</accession>
<feature type="compositionally biased region" description="Basic residues" evidence="1">
    <location>
        <begin position="766"/>
        <end position="781"/>
    </location>
</feature>
<name>A0AAN7WBL0_9PEZI</name>
<gene>
    <name evidence="3" type="ORF">LTR97_005712</name>
</gene>
<evidence type="ECO:0000256" key="1">
    <source>
        <dbReference type="SAM" id="MobiDB-lite"/>
    </source>
</evidence>
<dbReference type="EMBL" id="JAVRQU010000008">
    <property type="protein sequence ID" value="KAK5699583.1"/>
    <property type="molecule type" value="Genomic_DNA"/>
</dbReference>
<feature type="domain" description="DUF6697" evidence="2">
    <location>
        <begin position="277"/>
        <end position="525"/>
    </location>
</feature>
<feature type="compositionally biased region" description="Basic residues" evidence="1">
    <location>
        <begin position="814"/>
        <end position="827"/>
    </location>
</feature>
<evidence type="ECO:0000313" key="3">
    <source>
        <dbReference type="EMBL" id="KAK5699583.1"/>
    </source>
</evidence>
<feature type="compositionally biased region" description="Basic and acidic residues" evidence="1">
    <location>
        <begin position="718"/>
        <end position="734"/>
    </location>
</feature>
<evidence type="ECO:0000313" key="4">
    <source>
        <dbReference type="Proteomes" id="UP001310594"/>
    </source>
</evidence>
<proteinExistence type="predicted"/>
<feature type="compositionally biased region" description="Pro residues" evidence="1">
    <location>
        <begin position="580"/>
        <end position="591"/>
    </location>
</feature>
<feature type="region of interest" description="Disordered" evidence="1">
    <location>
        <begin position="687"/>
        <end position="835"/>
    </location>
</feature>
<dbReference type="Pfam" id="PF20411">
    <property type="entry name" value="DUF6697"/>
    <property type="match status" value="1"/>
</dbReference>
<dbReference type="InterPro" id="IPR046520">
    <property type="entry name" value="DUF6697"/>
</dbReference>
<sequence length="835" mass="92341">MALAFNTDAVPNNTTSKAFDNAALHLPPQNLPVDLSIPRWSPNPAVPQFQPTSTDLALYAQPPPTSLPPSHHALSELERYTLDTNIRHANEIARLDFYTHRNRADIEHTNRLVQSDLQTLQGQVDQLRMQVHHQAPKELSVLSGPNLLELEICPPELMLQRFSREDTAEAFTEQAEAIEETARKLRLQIDGLHGRTPKATKEVKMLKQSKEAPTATLLTEEPTQDGMREKESKAMIAVNAGNSVSTQAETSPWRPLAVRQLPPPPTDMEVPNTNSITFTWEFLSKEFGGEQWSPGFYFIAVAPKIPSQTYWVLDREWEPFLPIAAGQHGAKLSPVFNDQQFEPGQGPDVVNFNDVPLFVREDGSEEYTYYGQYSQPRYSDKLDYERVMETVPKKVRQRWADCLADSGRPEWVTKALMECFWPRPRFEGPLPTDSAIATPGEAVEVDSKASGAALEKHVLQALTAHAEELKAWEKASKIKVSLLTPDAIMDAFTKADADLEPGMRLWWEYLQCVGYNQDFYDFLVQAQGIEQGQAKMRREMLMQQREVMAKMANVKVKVGGEYGVSRVVPSGSNSETVRPAPIPTPKLPPVPRQSQVKGQVAAASVAKVQVHGEKPVNGKATPAKGVSATQDLGSLPTAEPMADWESPRPAPVKPEPTPLEAWETKPDPVPVNEHGFPIVSHPYFDPVPETVATPKPAQKINARSSTPAAAKVDTPTAPKRDPPTAPRGDIEAAKKFQQQVTKAGDGNRKNGFGFGASQQYVPPHMRASRGTKKKGRQKGRGTKADRKVPAGGVVPTADERDGGQLQKYSDVHKTKPASRKGKKHGRKALAFEKRA</sequence>
<feature type="region of interest" description="Disordered" evidence="1">
    <location>
        <begin position="611"/>
        <end position="672"/>
    </location>
</feature>
<dbReference type="AlphaFoldDB" id="A0AAN7WBL0"/>
<feature type="compositionally biased region" description="Pro residues" evidence="1">
    <location>
        <begin position="648"/>
        <end position="657"/>
    </location>
</feature>